<feature type="non-terminal residue" evidence="1">
    <location>
        <position position="1"/>
    </location>
</feature>
<proteinExistence type="predicted"/>
<organism evidence="1 2">
    <name type="scientific">Paraburkholderia tropica</name>
    <dbReference type="NCBI Taxonomy" id="92647"/>
    <lineage>
        <taxon>Bacteria</taxon>
        <taxon>Pseudomonadati</taxon>
        <taxon>Pseudomonadota</taxon>
        <taxon>Betaproteobacteria</taxon>
        <taxon>Burkholderiales</taxon>
        <taxon>Burkholderiaceae</taxon>
        <taxon>Paraburkholderia</taxon>
    </lineage>
</organism>
<comment type="caution">
    <text evidence="1">The sequence shown here is derived from an EMBL/GenBank/DDBJ whole genome shotgun (WGS) entry which is preliminary data.</text>
</comment>
<evidence type="ECO:0000313" key="1">
    <source>
        <dbReference type="EMBL" id="SEK15704.1"/>
    </source>
</evidence>
<reference evidence="1 2" key="1">
    <citation type="submission" date="2016-10" db="EMBL/GenBank/DDBJ databases">
        <authorList>
            <person name="Varghese N."/>
            <person name="Submissions S."/>
        </authorList>
    </citation>
    <scope>NUCLEOTIDE SEQUENCE [LARGE SCALE GENOMIC DNA]</scope>
    <source>
        <strain evidence="1 2">LMG 22274</strain>
    </source>
</reference>
<sequence>WWALPLFEWLTTPPLWHINAFIGGGVHPIAYLGRFIDPDTGAGWGLLAYPQVPWEKTLPPVEVESPWELDRGKKVIFVTLSHLAKEATEKLRDLISTMAQ</sequence>
<dbReference type="AlphaFoldDB" id="A0AAQ1GPQ2"/>
<gene>
    <name evidence="1" type="ORF">SAMN05216550_1461</name>
</gene>
<evidence type="ECO:0000313" key="2">
    <source>
        <dbReference type="Proteomes" id="UP000183529"/>
    </source>
</evidence>
<dbReference type="EMBL" id="FNZM01000046">
    <property type="protein sequence ID" value="SEK15704.1"/>
    <property type="molecule type" value="Genomic_DNA"/>
</dbReference>
<accession>A0AAQ1GPQ2</accession>
<protein>
    <submittedName>
        <fullName evidence="1">Uncharacterized protein</fullName>
    </submittedName>
</protein>
<dbReference type="RefSeq" id="WP_208608920.1">
    <property type="nucleotide sequence ID" value="NZ_FNZM01000046.1"/>
</dbReference>
<dbReference type="Proteomes" id="UP000183529">
    <property type="component" value="Unassembled WGS sequence"/>
</dbReference>
<name>A0AAQ1GPQ2_9BURK</name>